<organism evidence="1">
    <name type="scientific">uncultured Caudovirales phage</name>
    <dbReference type="NCBI Taxonomy" id="2100421"/>
    <lineage>
        <taxon>Viruses</taxon>
        <taxon>Duplodnaviria</taxon>
        <taxon>Heunggongvirae</taxon>
        <taxon>Uroviricota</taxon>
        <taxon>Caudoviricetes</taxon>
        <taxon>Peduoviridae</taxon>
        <taxon>Maltschvirus</taxon>
        <taxon>Maltschvirus maltsch</taxon>
    </lineage>
</organism>
<feature type="non-terminal residue" evidence="1">
    <location>
        <position position="24"/>
    </location>
</feature>
<name>A0A6J5MW35_9CAUD</name>
<accession>A0A6J5MW35</accession>
<dbReference type="EMBL" id="LR796527">
    <property type="protein sequence ID" value="CAB4150077.1"/>
    <property type="molecule type" value="Genomic_DNA"/>
</dbReference>
<protein>
    <submittedName>
        <fullName evidence="1">Uncharacterized protein</fullName>
    </submittedName>
</protein>
<gene>
    <name evidence="1" type="ORF">UFOVP558_74</name>
</gene>
<sequence>MNVSVKRSRARRYFASSGYVAGHI</sequence>
<evidence type="ECO:0000313" key="1">
    <source>
        <dbReference type="EMBL" id="CAB4150077.1"/>
    </source>
</evidence>
<proteinExistence type="predicted"/>
<reference evidence="1" key="1">
    <citation type="submission" date="2020-04" db="EMBL/GenBank/DDBJ databases">
        <authorList>
            <person name="Chiriac C."/>
            <person name="Salcher M."/>
            <person name="Ghai R."/>
            <person name="Kavagutti S V."/>
        </authorList>
    </citation>
    <scope>NUCLEOTIDE SEQUENCE</scope>
</reference>